<sequence length="223" mass="26468">MKKKDDYIDLLVKFDHPDAGPFPQDKNFALQLLISEAYDFGDNYQRIPNGSLGEAIPHEKYLPDDLDELVDTYIKDVLIYQAENLPWDEEEAHEKMDALCIEDGVDEDHEDWDYTWQEHWRDFWKDYNRIPWAMYRITMTDPKWADHLKKYQEFDSAGFSTGSDYVNENVKIEVPDPSDISDYLSTERKRWEDTLDEIVEKTEDSVTKKSLRNLWKIIVGSKK</sequence>
<protein>
    <submittedName>
        <fullName evidence="1">Uncharacterized protein</fullName>
    </submittedName>
</protein>
<proteinExistence type="predicted"/>
<evidence type="ECO:0000313" key="1">
    <source>
        <dbReference type="EMBL" id="GAA0873935.1"/>
    </source>
</evidence>
<accession>A0ABN1MLS4</accession>
<dbReference type="EMBL" id="BAAAFH010000003">
    <property type="protein sequence ID" value="GAA0873935.1"/>
    <property type="molecule type" value="Genomic_DNA"/>
</dbReference>
<organism evidence="1 2">
    <name type="scientific">Wandonia haliotis</name>
    <dbReference type="NCBI Taxonomy" id="574963"/>
    <lineage>
        <taxon>Bacteria</taxon>
        <taxon>Pseudomonadati</taxon>
        <taxon>Bacteroidota</taxon>
        <taxon>Flavobacteriia</taxon>
        <taxon>Flavobacteriales</taxon>
        <taxon>Crocinitomicaceae</taxon>
        <taxon>Wandonia</taxon>
    </lineage>
</organism>
<gene>
    <name evidence="1" type="ORF">GCM10009118_03430</name>
</gene>
<evidence type="ECO:0000313" key="2">
    <source>
        <dbReference type="Proteomes" id="UP001501126"/>
    </source>
</evidence>
<comment type="caution">
    <text evidence="1">The sequence shown here is derived from an EMBL/GenBank/DDBJ whole genome shotgun (WGS) entry which is preliminary data.</text>
</comment>
<name>A0ABN1MLS4_9FLAO</name>
<keyword evidence="2" id="KW-1185">Reference proteome</keyword>
<dbReference type="Proteomes" id="UP001501126">
    <property type="component" value="Unassembled WGS sequence"/>
</dbReference>
<reference evidence="1 2" key="1">
    <citation type="journal article" date="2019" name="Int. J. Syst. Evol. Microbiol.">
        <title>The Global Catalogue of Microorganisms (GCM) 10K type strain sequencing project: providing services to taxonomists for standard genome sequencing and annotation.</title>
        <authorList>
            <consortium name="The Broad Institute Genomics Platform"/>
            <consortium name="The Broad Institute Genome Sequencing Center for Infectious Disease"/>
            <person name="Wu L."/>
            <person name="Ma J."/>
        </authorList>
    </citation>
    <scope>NUCLEOTIDE SEQUENCE [LARGE SCALE GENOMIC DNA]</scope>
    <source>
        <strain evidence="1 2">JCM 16083</strain>
    </source>
</reference>